<dbReference type="Pfam" id="PF10258">
    <property type="entry name" value="PHAX_RNA-bd"/>
    <property type="match status" value="1"/>
</dbReference>
<keyword evidence="5" id="KW-0813">Transport</keyword>
<proteinExistence type="inferred from homology"/>
<feature type="compositionally biased region" description="Basic and acidic residues" evidence="11">
    <location>
        <begin position="172"/>
        <end position="187"/>
    </location>
</feature>
<feature type="region of interest" description="Disordered" evidence="11">
    <location>
        <begin position="66"/>
        <end position="86"/>
    </location>
</feature>
<gene>
    <name evidence="13" type="ORF">PECAL_4P19470</name>
</gene>
<organism evidence="13 14">
    <name type="scientific">Pelagomonas calceolata</name>
    <dbReference type="NCBI Taxonomy" id="35677"/>
    <lineage>
        <taxon>Eukaryota</taxon>
        <taxon>Sar</taxon>
        <taxon>Stramenopiles</taxon>
        <taxon>Ochrophyta</taxon>
        <taxon>Pelagophyceae</taxon>
        <taxon>Pelagomonadales</taxon>
        <taxon>Pelagomonadaceae</taxon>
        <taxon>Pelagomonas</taxon>
    </lineage>
</organism>
<sequence length="200" mass="22013">MAHLDLGIDGLEPTPQQLSCTGLSEDIAVAPPATEEDIEAIIDSIGRMEMEERETAAAPRGVRMDTSKKMGGALGAKRGSTKREEGVAKSARRALDEQNIRLLREAIIAIGAKAAKRLLKRVVETQRDGGLATADGSRKRTPGGVFFHLLRDEMTPEAYKQLMKADSKRKKRELEERRKQREKRAREGGTPGGDAKRGRR</sequence>
<evidence type="ECO:0000256" key="2">
    <source>
        <dbReference type="ARBA" id="ARBA00004496"/>
    </source>
</evidence>
<feature type="region of interest" description="Disordered" evidence="11">
    <location>
        <begin position="162"/>
        <end position="200"/>
    </location>
</feature>
<dbReference type="GO" id="GO:0005737">
    <property type="term" value="C:cytoplasm"/>
    <property type="evidence" value="ECO:0007669"/>
    <property type="project" value="UniProtKB-SubCell"/>
</dbReference>
<evidence type="ECO:0000256" key="8">
    <source>
        <dbReference type="ARBA" id="ARBA00022927"/>
    </source>
</evidence>
<comment type="similarity">
    <text evidence="3">Belongs to the PHAX family.</text>
</comment>
<evidence type="ECO:0000256" key="9">
    <source>
        <dbReference type="ARBA" id="ARBA00023242"/>
    </source>
</evidence>
<accession>A0A8J2X059</accession>
<feature type="domain" description="Phosphorylated adapter RNA export protein RNA-binding" evidence="12">
    <location>
        <begin position="88"/>
        <end position="167"/>
    </location>
</feature>
<evidence type="ECO:0000256" key="6">
    <source>
        <dbReference type="ARBA" id="ARBA00022490"/>
    </source>
</evidence>
<dbReference type="InterPro" id="IPR019385">
    <property type="entry name" value="PHAX_RNA-binding_domain"/>
</dbReference>
<keyword evidence="9" id="KW-0539">Nucleus</keyword>
<keyword evidence="14" id="KW-1185">Reference proteome</keyword>
<dbReference type="EMBL" id="CAKKNE010000004">
    <property type="protein sequence ID" value="CAH0374649.1"/>
    <property type="molecule type" value="Genomic_DNA"/>
</dbReference>
<keyword evidence="6" id="KW-0963">Cytoplasm</keyword>
<evidence type="ECO:0000256" key="1">
    <source>
        <dbReference type="ARBA" id="ARBA00004123"/>
    </source>
</evidence>
<dbReference type="PANTHER" id="PTHR13135:SF0">
    <property type="entry name" value="PHOSPHORYLATED ADAPTER RNA EXPORT PROTEIN"/>
    <property type="match status" value="1"/>
</dbReference>
<dbReference type="GO" id="GO:0005634">
    <property type="term" value="C:nucleus"/>
    <property type="evidence" value="ECO:0007669"/>
    <property type="project" value="UniProtKB-SubCell"/>
</dbReference>
<dbReference type="GO" id="GO:0015031">
    <property type="term" value="P:protein transport"/>
    <property type="evidence" value="ECO:0007669"/>
    <property type="project" value="UniProtKB-KW"/>
</dbReference>
<dbReference type="OrthoDB" id="20573at2759"/>
<dbReference type="Gene3D" id="1.10.10.1440">
    <property type="entry name" value="PHAX RNA-binding domain"/>
    <property type="match status" value="1"/>
</dbReference>
<dbReference type="InterPro" id="IPR038092">
    <property type="entry name" value="PHAX_RNA-binding_sf"/>
</dbReference>
<evidence type="ECO:0000256" key="7">
    <source>
        <dbReference type="ARBA" id="ARBA00022884"/>
    </source>
</evidence>
<keyword evidence="8" id="KW-0653">Protein transport</keyword>
<dbReference type="AlphaFoldDB" id="A0A8J2X059"/>
<dbReference type="PANTHER" id="PTHR13135">
    <property type="entry name" value="CYTOSOLIC RESINIFERATOXIN BINDING PROTEIN RBP-26"/>
    <property type="match status" value="1"/>
</dbReference>
<evidence type="ECO:0000313" key="13">
    <source>
        <dbReference type="EMBL" id="CAH0374649.1"/>
    </source>
</evidence>
<reference evidence="13" key="1">
    <citation type="submission" date="2021-11" db="EMBL/GenBank/DDBJ databases">
        <authorList>
            <consortium name="Genoscope - CEA"/>
            <person name="William W."/>
        </authorList>
    </citation>
    <scope>NUCLEOTIDE SEQUENCE</scope>
</reference>
<evidence type="ECO:0000256" key="4">
    <source>
        <dbReference type="ARBA" id="ARBA00016856"/>
    </source>
</evidence>
<comment type="caution">
    <text evidence="13">The sequence shown here is derived from an EMBL/GenBank/DDBJ whole genome shotgun (WGS) entry which is preliminary data.</text>
</comment>
<dbReference type="GO" id="GO:0006408">
    <property type="term" value="P:snRNA export from nucleus"/>
    <property type="evidence" value="ECO:0007669"/>
    <property type="project" value="InterPro"/>
</dbReference>
<protein>
    <recommendedName>
        <fullName evidence="4">Phosphorylated adapter RNA export protein</fullName>
    </recommendedName>
    <alternativeName>
        <fullName evidence="10">RNA U small nuclear RNA export adapter protein</fullName>
    </alternativeName>
</protein>
<evidence type="ECO:0000256" key="10">
    <source>
        <dbReference type="ARBA" id="ARBA00030834"/>
    </source>
</evidence>
<evidence type="ECO:0000259" key="12">
    <source>
        <dbReference type="Pfam" id="PF10258"/>
    </source>
</evidence>
<dbReference type="InterPro" id="IPR039047">
    <property type="entry name" value="PHAX"/>
</dbReference>
<evidence type="ECO:0000256" key="3">
    <source>
        <dbReference type="ARBA" id="ARBA00006094"/>
    </source>
</evidence>
<evidence type="ECO:0000256" key="11">
    <source>
        <dbReference type="SAM" id="MobiDB-lite"/>
    </source>
</evidence>
<name>A0A8J2X059_9STRA</name>
<comment type="subcellular location">
    <subcellularLocation>
        <location evidence="2">Cytoplasm</location>
    </subcellularLocation>
    <subcellularLocation>
        <location evidence="1">Nucleus</location>
    </subcellularLocation>
</comment>
<evidence type="ECO:0000313" key="14">
    <source>
        <dbReference type="Proteomes" id="UP000789595"/>
    </source>
</evidence>
<evidence type="ECO:0000256" key="5">
    <source>
        <dbReference type="ARBA" id="ARBA00022448"/>
    </source>
</evidence>
<dbReference type="Proteomes" id="UP000789595">
    <property type="component" value="Unassembled WGS sequence"/>
</dbReference>
<keyword evidence="7" id="KW-0694">RNA-binding</keyword>
<dbReference type="GO" id="GO:0003723">
    <property type="term" value="F:RNA binding"/>
    <property type="evidence" value="ECO:0007669"/>
    <property type="project" value="UniProtKB-KW"/>
</dbReference>